<keyword evidence="6" id="KW-0378">Hydrolase</keyword>
<name>A0AAN8JC71_PATCE</name>
<dbReference type="EC" id="3.13.2.1" evidence="6"/>
<comment type="cofactor">
    <cofactor evidence="5 6">
        <name>NAD(+)</name>
        <dbReference type="ChEBI" id="CHEBI:57540"/>
    </cofactor>
    <text evidence="5 6">Binds 1 NAD(+) per subunit.</text>
</comment>
<evidence type="ECO:0000313" key="11">
    <source>
        <dbReference type="Proteomes" id="UP001347796"/>
    </source>
</evidence>
<dbReference type="Pfam" id="PF05221">
    <property type="entry name" value="AdoHcyase"/>
    <property type="match status" value="1"/>
</dbReference>
<dbReference type="PROSITE" id="PS00739">
    <property type="entry name" value="ADOHCYASE_2"/>
    <property type="match status" value="1"/>
</dbReference>
<dbReference type="PANTHER" id="PTHR23420">
    <property type="entry name" value="ADENOSYLHOMOCYSTEINASE"/>
    <property type="match status" value="1"/>
</dbReference>
<feature type="binding site" evidence="4">
    <location>
        <position position="292"/>
    </location>
    <ligand>
        <name>substrate</name>
    </ligand>
</feature>
<dbReference type="InterPro" id="IPR020082">
    <property type="entry name" value="S-Ado-L-homoCys_hydrolase_CS"/>
</dbReference>
<feature type="binding site" evidence="4">
    <location>
        <position position="258"/>
    </location>
    <ligand>
        <name>substrate</name>
    </ligand>
</feature>
<comment type="catalytic activity">
    <reaction evidence="6">
        <text>S-adenosyl-L-homocysteine + H2O = L-homocysteine + adenosine</text>
        <dbReference type="Rhea" id="RHEA:21708"/>
        <dbReference type="ChEBI" id="CHEBI:15377"/>
        <dbReference type="ChEBI" id="CHEBI:16335"/>
        <dbReference type="ChEBI" id="CHEBI:57856"/>
        <dbReference type="ChEBI" id="CHEBI:58199"/>
        <dbReference type="EC" id="3.13.2.1"/>
    </reaction>
</comment>
<feature type="binding site" evidence="4">
    <location>
        <position position="233"/>
    </location>
    <ligand>
        <name>substrate</name>
    </ligand>
</feature>
<dbReference type="InterPro" id="IPR042172">
    <property type="entry name" value="Adenosylhomocyst_ase-like_sf"/>
</dbReference>
<evidence type="ECO:0000313" key="10">
    <source>
        <dbReference type="EMBL" id="KAK6174802.1"/>
    </source>
</evidence>
<feature type="binding site" evidence="5">
    <location>
        <position position="345"/>
    </location>
    <ligand>
        <name>NAD(+)</name>
        <dbReference type="ChEBI" id="CHEBI:57540"/>
    </ligand>
</feature>
<dbReference type="GO" id="GO:0033353">
    <property type="term" value="P:S-adenosylmethionine cycle"/>
    <property type="evidence" value="ECO:0007669"/>
    <property type="project" value="TreeGrafter"/>
</dbReference>
<dbReference type="InterPro" id="IPR015878">
    <property type="entry name" value="Ado_hCys_hydrolase_NAD-bd"/>
</dbReference>
<dbReference type="GO" id="GO:0006730">
    <property type="term" value="P:one-carbon metabolic process"/>
    <property type="evidence" value="ECO:0007669"/>
    <property type="project" value="UniProtKB-KW"/>
</dbReference>
<gene>
    <name evidence="10" type="ORF">SNE40_013380</name>
</gene>
<dbReference type="Pfam" id="PF00670">
    <property type="entry name" value="AdoHcyase_NAD"/>
    <property type="match status" value="1"/>
</dbReference>
<dbReference type="PROSITE" id="PS00738">
    <property type="entry name" value="ADOHCYASE_1"/>
    <property type="match status" value="1"/>
</dbReference>
<dbReference type="Gene3D" id="3.40.50.720">
    <property type="entry name" value="NAD(P)-binding Rossmann-like Domain"/>
    <property type="match status" value="1"/>
</dbReference>
<sequence>MLSKKMFSFRSNNNSSTENFDKFNSGEKMANLEDGGEEAYRARAGRKRHSVQLDKRITQQLMGSIDRRSSNASTGTVDSLSSYTGSSSEEDDSNPRDKQQRTTKGFTDFCVKNIDHAAFGRREIEIAEQEMPGLMALRRRAESDKPLSGAKIIGCTHITAQTAVLIETLISLGASIRWAACNIYSTQNEVAAALAENSQPIFAWKGETEEDFWWSIDKCVNAEGWQPNMILDDGGDATHLMLKKYPAMFNMIKGIVEESVTGVHRLYQLSKSGKLSVPAMNVNDSVTKTKFDNLYSCRESILDALKRTTDVMFGGKQVLICGYGEVGKGCGAALKGLGAIVNVTEIDPICALQACMDGFRVVKLDEVIRQIDILITCTGNKNVVTRQHLDRLKNGCIVCNMGHSNTEIDVASLRTPELTWEKVRSQVDHIIWPDGKRIIMLAEGRLVNLSCSSVPSFVVSITATTQALALIELFNAPQGRYKQDVYLLPKKMDEYVASLHLPTFDAHLTELSDDQAKYLGLNKAGPFKPNYYRY</sequence>
<dbReference type="NCBIfam" id="NF004005">
    <property type="entry name" value="PRK05476.2-3"/>
    <property type="match status" value="1"/>
</dbReference>
<feature type="binding site" evidence="4">
    <location>
        <position position="159"/>
    </location>
    <ligand>
        <name>substrate</name>
    </ligand>
</feature>
<reference evidence="10 11" key="1">
    <citation type="submission" date="2024-01" db="EMBL/GenBank/DDBJ databases">
        <title>The genome of the rayed Mediterranean limpet Patella caerulea (Linnaeus, 1758).</title>
        <authorList>
            <person name="Anh-Thu Weber A."/>
            <person name="Halstead-Nussloch G."/>
        </authorList>
    </citation>
    <scope>NUCLEOTIDE SEQUENCE [LARGE SCALE GENOMIC DNA]</scope>
    <source>
        <strain evidence="10">AATW-2023a</strain>
        <tissue evidence="10">Whole specimen</tissue>
    </source>
</reference>
<dbReference type="PIRSF" id="PIRSF001109">
    <property type="entry name" value="Ad_hcy_hydrolase"/>
    <property type="match status" value="1"/>
</dbReference>
<organism evidence="10 11">
    <name type="scientific">Patella caerulea</name>
    <name type="common">Rayed Mediterranean limpet</name>
    <dbReference type="NCBI Taxonomy" id="87958"/>
    <lineage>
        <taxon>Eukaryota</taxon>
        <taxon>Metazoa</taxon>
        <taxon>Spiralia</taxon>
        <taxon>Lophotrochozoa</taxon>
        <taxon>Mollusca</taxon>
        <taxon>Gastropoda</taxon>
        <taxon>Patellogastropoda</taxon>
        <taxon>Patelloidea</taxon>
        <taxon>Patellidae</taxon>
        <taxon>Patella</taxon>
    </lineage>
</organism>
<proteinExistence type="inferred from homology"/>
<dbReference type="InterPro" id="IPR000043">
    <property type="entry name" value="Adenosylhomocysteinase-like"/>
</dbReference>
<dbReference type="CDD" id="cd00401">
    <property type="entry name" value="SAHH"/>
    <property type="match status" value="1"/>
</dbReference>
<comment type="pathway">
    <text evidence="6">Amino-acid biosynthesis; L-homocysteine biosynthesis; L-homocysteine from S-adenosyl-L-homocysteine: step 1/1.</text>
</comment>
<evidence type="ECO:0000256" key="4">
    <source>
        <dbReference type="PIRSR" id="PIRSR001109-1"/>
    </source>
</evidence>
<dbReference type="AlphaFoldDB" id="A0AAN8JC71"/>
<dbReference type="FunFam" id="3.40.50.1480:FF:000007">
    <property type="entry name" value="Adenosylhomocysteinase"/>
    <property type="match status" value="1"/>
</dbReference>
<dbReference type="SUPFAM" id="SSF52283">
    <property type="entry name" value="Formate/glycerate dehydrogenase catalytic domain-like"/>
    <property type="match status" value="1"/>
</dbReference>
<comment type="similarity">
    <text evidence="1 7">Belongs to the adenosylhomocysteinase family.</text>
</comment>
<dbReference type="NCBIfam" id="TIGR00936">
    <property type="entry name" value="ahcY"/>
    <property type="match status" value="1"/>
</dbReference>
<feature type="binding site" evidence="5">
    <location>
        <begin position="324"/>
        <end position="329"/>
    </location>
    <ligand>
        <name>NAD(+)</name>
        <dbReference type="ChEBI" id="CHEBI:57540"/>
    </ligand>
</feature>
<feature type="binding site" evidence="5">
    <location>
        <position position="448"/>
    </location>
    <ligand>
        <name>NAD(+)</name>
        <dbReference type="ChEBI" id="CHEBI:57540"/>
    </ligand>
</feature>
<dbReference type="GO" id="GO:0005829">
    <property type="term" value="C:cytosol"/>
    <property type="evidence" value="ECO:0007669"/>
    <property type="project" value="TreeGrafter"/>
</dbReference>
<dbReference type="FunFam" id="3.40.50.1480:FF:000002">
    <property type="entry name" value="Adenosylhomocysteinase"/>
    <property type="match status" value="1"/>
</dbReference>
<evidence type="ECO:0000256" key="8">
    <source>
        <dbReference type="SAM" id="MobiDB-lite"/>
    </source>
</evidence>
<dbReference type="SUPFAM" id="SSF51735">
    <property type="entry name" value="NAD(P)-binding Rossmann-fold domains"/>
    <property type="match status" value="1"/>
</dbReference>
<evidence type="ECO:0000256" key="3">
    <source>
        <dbReference type="ARBA" id="ARBA00023027"/>
    </source>
</evidence>
<evidence type="ECO:0000256" key="1">
    <source>
        <dbReference type="ARBA" id="ARBA00007122"/>
    </source>
</evidence>
<dbReference type="GO" id="GO:0004013">
    <property type="term" value="F:adenosylhomocysteinase activity"/>
    <property type="evidence" value="ECO:0007669"/>
    <property type="project" value="UniProtKB-EC"/>
</dbReference>
<feature type="domain" description="S-adenosyl-L-homocysteine hydrolase NAD binding" evidence="9">
    <location>
        <begin position="293"/>
        <end position="454"/>
    </location>
</feature>
<dbReference type="FunFam" id="3.40.50.720:FF:000035">
    <property type="entry name" value="Adenosylhomocysteinase"/>
    <property type="match status" value="1"/>
</dbReference>
<accession>A0AAN8JC71</accession>
<dbReference type="Gene3D" id="3.40.50.1480">
    <property type="entry name" value="Adenosylhomocysteinase-like"/>
    <property type="match status" value="2"/>
</dbReference>
<dbReference type="InterPro" id="IPR036291">
    <property type="entry name" value="NAD(P)-bd_dom_sf"/>
</dbReference>
<keyword evidence="2 6" id="KW-0554">One-carbon metabolism</keyword>
<dbReference type="SMART" id="SM00997">
    <property type="entry name" value="AdoHcyase_NAD"/>
    <property type="match status" value="1"/>
</dbReference>
<comment type="caution">
    <text evidence="10">The sequence shown here is derived from an EMBL/GenBank/DDBJ whole genome shotgun (WGS) entry which is preliminary data.</text>
</comment>
<evidence type="ECO:0000259" key="9">
    <source>
        <dbReference type="SMART" id="SM00997"/>
    </source>
</evidence>
<protein>
    <recommendedName>
        <fullName evidence="6">Adenosylhomocysteinase</fullName>
        <ecNumber evidence="6">3.13.2.1</ecNumber>
    </recommendedName>
</protein>
<dbReference type="SMART" id="SM00996">
    <property type="entry name" value="AdoHcyase"/>
    <property type="match status" value="1"/>
</dbReference>
<evidence type="ECO:0000256" key="5">
    <source>
        <dbReference type="PIRSR" id="PIRSR001109-2"/>
    </source>
</evidence>
<feature type="binding site" evidence="4">
    <location>
        <position position="288"/>
    </location>
    <ligand>
        <name>substrate</name>
    </ligand>
</feature>
<dbReference type="PANTHER" id="PTHR23420:SF0">
    <property type="entry name" value="ADENOSYLHOMOCYSTEINASE"/>
    <property type="match status" value="1"/>
</dbReference>
<dbReference type="FunFam" id="3.40.50.1480:FF:000009">
    <property type="entry name" value="Adenosylhomocysteinase like 2"/>
    <property type="match status" value="1"/>
</dbReference>
<evidence type="ECO:0000256" key="7">
    <source>
        <dbReference type="RuleBase" id="RU004166"/>
    </source>
</evidence>
<feature type="region of interest" description="Disordered" evidence="8">
    <location>
        <begin position="1"/>
        <end position="104"/>
    </location>
</feature>
<dbReference type="EMBL" id="JAZGQO010000010">
    <property type="protein sequence ID" value="KAK6174802.1"/>
    <property type="molecule type" value="Genomic_DNA"/>
</dbReference>
<evidence type="ECO:0000256" key="6">
    <source>
        <dbReference type="RuleBase" id="RU000548"/>
    </source>
</evidence>
<feature type="compositionally biased region" description="Polar residues" evidence="8">
    <location>
        <begin position="9"/>
        <end position="18"/>
    </location>
</feature>
<dbReference type="Proteomes" id="UP001347796">
    <property type="component" value="Unassembled WGS sequence"/>
</dbReference>
<keyword evidence="11" id="KW-1185">Reference proteome</keyword>
<feature type="compositionally biased region" description="Low complexity" evidence="8">
    <location>
        <begin position="78"/>
        <end position="87"/>
    </location>
</feature>
<keyword evidence="3 5" id="KW-0520">NAD</keyword>
<evidence type="ECO:0000256" key="2">
    <source>
        <dbReference type="ARBA" id="ARBA00022563"/>
    </source>
</evidence>